<dbReference type="EMBL" id="GDJX01025703">
    <property type="protein sequence ID" value="JAT42233.1"/>
    <property type="molecule type" value="Transcribed_RNA"/>
</dbReference>
<accession>A0A1D1XIM1</accession>
<gene>
    <name evidence="2" type="primary">Cmaq_0169_1</name>
    <name evidence="2" type="ORF">g.39539</name>
</gene>
<sequence length="108" mass="11673">MPAGSLRNDDDRSSERRSGEKLAAASPPGKIRGTGTLHQFITSSAFDDATALRLSPTGIEQRRVEPGFLAPSEVSPSPLAHCSTQPAAPAEKKFEWSGIGNRKKGWWR</sequence>
<feature type="region of interest" description="Disordered" evidence="1">
    <location>
        <begin position="1"/>
        <end position="35"/>
    </location>
</feature>
<evidence type="ECO:0000313" key="2">
    <source>
        <dbReference type="EMBL" id="JAT42233.1"/>
    </source>
</evidence>
<organism evidence="2">
    <name type="scientific">Anthurium amnicola</name>
    <dbReference type="NCBI Taxonomy" id="1678845"/>
    <lineage>
        <taxon>Eukaryota</taxon>
        <taxon>Viridiplantae</taxon>
        <taxon>Streptophyta</taxon>
        <taxon>Embryophyta</taxon>
        <taxon>Tracheophyta</taxon>
        <taxon>Spermatophyta</taxon>
        <taxon>Magnoliopsida</taxon>
        <taxon>Liliopsida</taxon>
        <taxon>Araceae</taxon>
        <taxon>Pothoideae</taxon>
        <taxon>Potheae</taxon>
        <taxon>Anthurium</taxon>
    </lineage>
</organism>
<dbReference type="AlphaFoldDB" id="A0A1D1XIM1"/>
<name>A0A1D1XIM1_9ARAE</name>
<reference evidence="2" key="1">
    <citation type="submission" date="2015-07" db="EMBL/GenBank/DDBJ databases">
        <title>Transcriptome Assembly of Anthurium amnicola.</title>
        <authorList>
            <person name="Suzuki J."/>
        </authorList>
    </citation>
    <scope>NUCLEOTIDE SEQUENCE</scope>
</reference>
<evidence type="ECO:0000256" key="1">
    <source>
        <dbReference type="SAM" id="MobiDB-lite"/>
    </source>
</evidence>
<feature type="region of interest" description="Disordered" evidence="1">
    <location>
        <begin position="70"/>
        <end position="95"/>
    </location>
</feature>
<proteinExistence type="predicted"/>
<feature type="compositionally biased region" description="Basic and acidic residues" evidence="1">
    <location>
        <begin position="7"/>
        <end position="20"/>
    </location>
</feature>
<protein>
    <submittedName>
        <fullName evidence="2">UPF0095 protein Cmaq_0169</fullName>
    </submittedName>
</protein>